<evidence type="ECO:0000313" key="2">
    <source>
        <dbReference type="EMBL" id="GMS84743.1"/>
    </source>
</evidence>
<keyword evidence="3" id="KW-1185">Reference proteome</keyword>
<dbReference type="EMBL" id="BTSX01000002">
    <property type="protein sequence ID" value="GMS84743.1"/>
    <property type="molecule type" value="Genomic_DNA"/>
</dbReference>
<feature type="non-terminal residue" evidence="2">
    <location>
        <position position="1"/>
    </location>
</feature>
<gene>
    <name evidence="2" type="ORF">PENTCL1PPCAC_6918</name>
</gene>
<sequence length="173" mass="19680">SNLTIFRSVLLSIHLSLILREWSLLGMASTKKYENASDEINYRILTLIQNAEKILCELPEHGDAVLVNRQSDNESQKTSRSVSVYDEKSKQTKKNCCKCRTKATDSSSRISNKITNKAQSWHVADNTRGVVVDVSVKVPHRSRPIQLSLDCPKDENARVLIGEKWLSLEERRK</sequence>
<accession>A0AAV5SRJ0</accession>
<keyword evidence="1" id="KW-0732">Signal</keyword>
<feature type="signal peptide" evidence="1">
    <location>
        <begin position="1"/>
        <end position="20"/>
    </location>
</feature>
<dbReference type="Proteomes" id="UP001432027">
    <property type="component" value="Unassembled WGS sequence"/>
</dbReference>
<proteinExistence type="predicted"/>
<protein>
    <submittedName>
        <fullName evidence="2">Uncharacterized protein</fullName>
    </submittedName>
</protein>
<evidence type="ECO:0000256" key="1">
    <source>
        <dbReference type="SAM" id="SignalP"/>
    </source>
</evidence>
<dbReference type="AlphaFoldDB" id="A0AAV5SRJ0"/>
<evidence type="ECO:0000313" key="3">
    <source>
        <dbReference type="Proteomes" id="UP001432027"/>
    </source>
</evidence>
<feature type="chain" id="PRO_5043383335" evidence="1">
    <location>
        <begin position="21"/>
        <end position="173"/>
    </location>
</feature>
<reference evidence="2" key="1">
    <citation type="submission" date="2023-10" db="EMBL/GenBank/DDBJ databases">
        <title>Genome assembly of Pristionchus species.</title>
        <authorList>
            <person name="Yoshida K."/>
            <person name="Sommer R.J."/>
        </authorList>
    </citation>
    <scope>NUCLEOTIDE SEQUENCE</scope>
    <source>
        <strain evidence="2">RS0144</strain>
    </source>
</reference>
<name>A0AAV5SRJ0_9BILA</name>
<organism evidence="2 3">
    <name type="scientific">Pristionchus entomophagus</name>
    <dbReference type="NCBI Taxonomy" id="358040"/>
    <lineage>
        <taxon>Eukaryota</taxon>
        <taxon>Metazoa</taxon>
        <taxon>Ecdysozoa</taxon>
        <taxon>Nematoda</taxon>
        <taxon>Chromadorea</taxon>
        <taxon>Rhabditida</taxon>
        <taxon>Rhabditina</taxon>
        <taxon>Diplogasteromorpha</taxon>
        <taxon>Diplogasteroidea</taxon>
        <taxon>Neodiplogasteridae</taxon>
        <taxon>Pristionchus</taxon>
    </lineage>
</organism>
<comment type="caution">
    <text evidence="2">The sequence shown here is derived from an EMBL/GenBank/DDBJ whole genome shotgun (WGS) entry which is preliminary data.</text>
</comment>